<dbReference type="InterPro" id="IPR052402">
    <property type="entry name" value="ADCK_kinase"/>
</dbReference>
<reference evidence="1 2" key="2">
    <citation type="submission" date="2018-11" db="EMBL/GenBank/DDBJ databases">
        <authorList>
            <consortium name="Pathogen Informatics"/>
        </authorList>
    </citation>
    <scope>NUCLEOTIDE SEQUENCE [LARGE SCALE GENOMIC DNA]</scope>
</reference>
<dbReference type="PANTHER" id="PTHR45890:SF1">
    <property type="entry name" value="AARF DOMAIN CONTAINING KINASE 2"/>
    <property type="match status" value="1"/>
</dbReference>
<dbReference type="Proteomes" id="UP000271098">
    <property type="component" value="Unassembled WGS sequence"/>
</dbReference>
<dbReference type="OrthoDB" id="5843606at2759"/>
<proteinExistence type="predicted"/>
<reference evidence="3" key="1">
    <citation type="submission" date="2016-06" db="UniProtKB">
        <authorList>
            <consortium name="WormBaseParasite"/>
        </authorList>
    </citation>
    <scope>IDENTIFICATION</scope>
</reference>
<evidence type="ECO:0000313" key="1">
    <source>
        <dbReference type="EMBL" id="VDK32723.1"/>
    </source>
</evidence>
<organism evidence="3">
    <name type="scientific">Gongylonema pulchrum</name>
    <dbReference type="NCBI Taxonomy" id="637853"/>
    <lineage>
        <taxon>Eukaryota</taxon>
        <taxon>Metazoa</taxon>
        <taxon>Ecdysozoa</taxon>
        <taxon>Nematoda</taxon>
        <taxon>Chromadorea</taxon>
        <taxon>Rhabditida</taxon>
        <taxon>Spirurina</taxon>
        <taxon>Spiruromorpha</taxon>
        <taxon>Spiruroidea</taxon>
        <taxon>Gongylonematidae</taxon>
        <taxon>Gongylonema</taxon>
    </lineage>
</organism>
<dbReference type="PANTHER" id="PTHR45890">
    <property type="entry name" value="AARF DOMAIN CONTAINING KINASE 2 (PREDICTED)"/>
    <property type="match status" value="1"/>
</dbReference>
<dbReference type="AlphaFoldDB" id="A0A183D0E8"/>
<keyword evidence="2" id="KW-1185">Reference proteome</keyword>
<dbReference type="GO" id="GO:0005739">
    <property type="term" value="C:mitochondrion"/>
    <property type="evidence" value="ECO:0007669"/>
    <property type="project" value="TreeGrafter"/>
</dbReference>
<protein>
    <submittedName>
        <fullName evidence="3">DUF2254 domain-containing protein</fullName>
    </submittedName>
</protein>
<name>A0A183D0E8_9BILA</name>
<sequence length="159" mass="17922">MKDLLNVSDDIRISGSAEIDEVGEPSLVILDTGIAIEETAQNLENLRLLFRAVVDRKGRDVGELLLTHSPKQNCKDPDRFCEEVDRIVQIARSKSSLRKLNISEMLNELFSIVRRHEVSLDPSFTTVILAVMVLEGLGRSLDPDLDLFHCARPFLYSMI</sequence>
<accession>A0A183D0E8</accession>
<dbReference type="EMBL" id="UYRT01003129">
    <property type="protein sequence ID" value="VDK32723.1"/>
    <property type="molecule type" value="Genomic_DNA"/>
</dbReference>
<evidence type="ECO:0000313" key="2">
    <source>
        <dbReference type="Proteomes" id="UP000271098"/>
    </source>
</evidence>
<dbReference type="WBParaSite" id="GPUH_0000219401-mRNA-1">
    <property type="protein sequence ID" value="GPUH_0000219401-mRNA-1"/>
    <property type="gene ID" value="GPUH_0000219401"/>
</dbReference>
<evidence type="ECO:0000313" key="3">
    <source>
        <dbReference type="WBParaSite" id="GPUH_0000219401-mRNA-1"/>
    </source>
</evidence>
<gene>
    <name evidence="1" type="ORF">GPUH_LOCUS2189</name>
</gene>